<comment type="caution">
    <text evidence="1">The sequence shown here is derived from an EMBL/GenBank/DDBJ whole genome shotgun (WGS) entry which is preliminary data.</text>
</comment>
<reference evidence="2 3" key="2">
    <citation type="submission" date="2016-10" db="EMBL/GenBank/DDBJ databases">
        <authorList>
            <person name="Varghese N."/>
            <person name="Submissions S."/>
        </authorList>
    </citation>
    <scope>NUCLEOTIDE SEQUENCE [LARGE SCALE GENOMIC DNA]</scope>
    <source>
        <strain evidence="2 3">DSM 24802</strain>
    </source>
</reference>
<dbReference type="RefSeq" id="WP_051645829.1">
    <property type="nucleotide sequence ID" value="NZ_BNAB01000019.1"/>
</dbReference>
<accession>A0AAN4UUT5</accession>
<gene>
    <name evidence="1" type="ORF">GCM10008024_33200</name>
    <name evidence="2" type="ORF">SAMN05444006_11958</name>
</gene>
<sequence>MKPWVIYHKKTGAIRGMFRFVNEKAVNLQIRPGEAAIEGTADPLRDRVEKGKVVACARLAGDAATRATRQLTGDMSRACGQAIRAGFYSSALGAAHFYRNRESDQLTRLTALTLEMSMDLPCTDTAGNRTLRRHSPTQVQAVCRDQLAWITACHRHLEKSNADRGVTNWTTPSTDHAEADQ</sequence>
<dbReference type="AlphaFoldDB" id="A0AAN4UUT5"/>
<evidence type="ECO:0000313" key="4">
    <source>
        <dbReference type="Proteomes" id="UP000634647"/>
    </source>
</evidence>
<protein>
    <submittedName>
        <fullName evidence="1">Uncharacterized protein</fullName>
    </submittedName>
</protein>
<reference evidence="1" key="1">
    <citation type="journal article" date="2014" name="Int. J. Syst. Evol. Microbiol.">
        <title>Complete genome sequence of Corynebacterium casei LMG S-19264T (=DSM 44701T), isolated from a smear-ripened cheese.</title>
        <authorList>
            <consortium name="US DOE Joint Genome Institute (JGI-PGF)"/>
            <person name="Walter F."/>
            <person name="Albersmeier A."/>
            <person name="Kalinowski J."/>
            <person name="Ruckert C."/>
        </authorList>
    </citation>
    <scope>NUCLEOTIDE SEQUENCE</scope>
    <source>
        <strain evidence="1">CGMCC 1.10859</strain>
    </source>
</reference>
<evidence type="ECO:0000313" key="1">
    <source>
        <dbReference type="EMBL" id="GHE04796.1"/>
    </source>
</evidence>
<dbReference type="Proteomes" id="UP000199541">
    <property type="component" value="Unassembled WGS sequence"/>
</dbReference>
<keyword evidence="3" id="KW-1185">Reference proteome</keyword>
<evidence type="ECO:0000313" key="3">
    <source>
        <dbReference type="Proteomes" id="UP000199541"/>
    </source>
</evidence>
<dbReference type="Proteomes" id="UP000634647">
    <property type="component" value="Unassembled WGS sequence"/>
</dbReference>
<dbReference type="EMBL" id="FNOB01000019">
    <property type="protein sequence ID" value="SDX54188.1"/>
    <property type="molecule type" value="Genomic_DNA"/>
</dbReference>
<evidence type="ECO:0000313" key="2">
    <source>
        <dbReference type="EMBL" id="SDX54188.1"/>
    </source>
</evidence>
<name>A0AAN4UUT5_9RHOB</name>
<dbReference type="EMBL" id="BNAB01000019">
    <property type="protein sequence ID" value="GHE04796.1"/>
    <property type="molecule type" value="Genomic_DNA"/>
</dbReference>
<organism evidence="1 4">
    <name type="scientific">Allgaiera indica</name>
    <dbReference type="NCBI Taxonomy" id="765699"/>
    <lineage>
        <taxon>Bacteria</taxon>
        <taxon>Pseudomonadati</taxon>
        <taxon>Pseudomonadota</taxon>
        <taxon>Alphaproteobacteria</taxon>
        <taxon>Rhodobacterales</taxon>
        <taxon>Paracoccaceae</taxon>
        <taxon>Allgaiera</taxon>
    </lineage>
</organism>
<reference evidence="1" key="3">
    <citation type="submission" date="2023-06" db="EMBL/GenBank/DDBJ databases">
        <authorList>
            <person name="Sun Q."/>
            <person name="Zhou Y."/>
        </authorList>
    </citation>
    <scope>NUCLEOTIDE SEQUENCE</scope>
    <source>
        <strain evidence="1">CGMCC 1.10859</strain>
    </source>
</reference>
<proteinExistence type="predicted"/>